<sequence>MHTTTIGTRTRLVAGAVAVAATLAACSSGESESGSPTTGLTIAEQGSFTVGGTMTTAPGEFDPLRPADPQGQTYRGDHAYTYYQVPQDARDLPIVMLHGAGQFSKTWETTADGREGFQNLFLRRNYSTYLVDQPRRGDAGRAMVGSTITPTPDEQLWFNQFRLGTWPDFFPGVQFSDDPEALDQFYRSMTPNTGPYDSDVISDGLSALFDRIGEGILFTHSQGGGPGWQTAIKNPDVRGIVAFEPGSGFVFPEGEAPPPIPNGFDTLSPETVPMEQFSALTEIPIVIYYGDNIPSEPTDQPNQDSWRARLEMARLWADAVNRHGGDVTVVHLPEIGITGNTHFPFSDLNNTQIADEVSNFLAEKQLDGS</sequence>
<proteinExistence type="predicted"/>
<dbReference type="PANTHER" id="PTHR43194:SF4">
    <property type="entry name" value="AB HYDROLASE-1 DOMAIN-CONTAINING PROTEIN"/>
    <property type="match status" value="1"/>
</dbReference>
<dbReference type="InterPro" id="IPR029058">
    <property type="entry name" value="AB_hydrolase_fold"/>
</dbReference>
<dbReference type="AlphaFoldDB" id="A0A562E316"/>
<dbReference type="InterPro" id="IPR050228">
    <property type="entry name" value="Carboxylesterase_BioH"/>
</dbReference>
<dbReference type="Pfam" id="PF12697">
    <property type="entry name" value="Abhydrolase_6"/>
    <property type="match status" value="1"/>
</dbReference>
<name>A0A562E316_RHORH</name>
<evidence type="ECO:0000256" key="1">
    <source>
        <dbReference type="SAM" id="MobiDB-lite"/>
    </source>
</evidence>
<feature type="region of interest" description="Disordered" evidence="1">
    <location>
        <begin position="51"/>
        <end position="75"/>
    </location>
</feature>
<protein>
    <recommendedName>
        <fullName evidence="2">AB hydrolase-1 domain-containing protein</fullName>
    </recommendedName>
</protein>
<evidence type="ECO:0000313" key="4">
    <source>
        <dbReference type="Proteomes" id="UP000317573"/>
    </source>
</evidence>
<dbReference type="EMBL" id="VLJT01000027">
    <property type="protein sequence ID" value="TWH16094.1"/>
    <property type="molecule type" value="Genomic_DNA"/>
</dbReference>
<reference evidence="3 4" key="1">
    <citation type="submission" date="2019-07" db="EMBL/GenBank/DDBJ databases">
        <title>Genome sequencing of lignin-degrading bacterial isolates.</title>
        <authorList>
            <person name="Gladden J."/>
        </authorList>
    </citation>
    <scope>NUCLEOTIDE SEQUENCE [LARGE SCALE GENOMIC DNA]</scope>
    <source>
        <strain evidence="3 4">J45</strain>
    </source>
</reference>
<dbReference type="Proteomes" id="UP000317573">
    <property type="component" value="Unassembled WGS sequence"/>
</dbReference>
<evidence type="ECO:0000313" key="3">
    <source>
        <dbReference type="EMBL" id="TWH16094.1"/>
    </source>
</evidence>
<dbReference type="InterPro" id="IPR000073">
    <property type="entry name" value="AB_hydrolase_1"/>
</dbReference>
<feature type="domain" description="AB hydrolase-1" evidence="2">
    <location>
        <begin position="94"/>
        <end position="281"/>
    </location>
</feature>
<dbReference type="CDD" id="cd12810">
    <property type="entry name" value="Esterase_713_like-3"/>
    <property type="match status" value="1"/>
</dbReference>
<evidence type="ECO:0000259" key="2">
    <source>
        <dbReference type="Pfam" id="PF12697"/>
    </source>
</evidence>
<dbReference type="PANTHER" id="PTHR43194">
    <property type="entry name" value="HYDROLASE ALPHA/BETA FOLD FAMILY"/>
    <property type="match status" value="1"/>
</dbReference>
<dbReference type="SUPFAM" id="SSF53474">
    <property type="entry name" value="alpha/beta-Hydrolases"/>
    <property type="match status" value="1"/>
</dbReference>
<accession>A0A562E316</accession>
<dbReference type="GO" id="GO:0003824">
    <property type="term" value="F:catalytic activity"/>
    <property type="evidence" value="ECO:0007669"/>
    <property type="project" value="UniProtKB-ARBA"/>
</dbReference>
<gene>
    <name evidence="3" type="ORF">L618_002900000300</name>
</gene>
<dbReference type="Gene3D" id="3.40.50.1820">
    <property type="entry name" value="alpha/beta hydrolase"/>
    <property type="match status" value="1"/>
</dbReference>
<comment type="caution">
    <text evidence="3">The sequence shown here is derived from an EMBL/GenBank/DDBJ whole genome shotgun (WGS) entry which is preliminary data.</text>
</comment>
<organism evidence="3 4">
    <name type="scientific">Rhodococcus rhodochrous J45</name>
    <dbReference type="NCBI Taxonomy" id="935266"/>
    <lineage>
        <taxon>Bacteria</taxon>
        <taxon>Bacillati</taxon>
        <taxon>Actinomycetota</taxon>
        <taxon>Actinomycetes</taxon>
        <taxon>Mycobacteriales</taxon>
        <taxon>Nocardiaceae</taxon>
        <taxon>Rhodococcus</taxon>
    </lineage>
</organism>
<dbReference type="RefSeq" id="WP_145692161.1">
    <property type="nucleotide sequence ID" value="NZ_VLJT01000027.1"/>
</dbReference>